<protein>
    <submittedName>
        <fullName evidence="2">Uncharacterized protein</fullName>
    </submittedName>
</protein>
<proteinExistence type="predicted"/>
<keyword evidence="1" id="KW-0812">Transmembrane</keyword>
<dbReference type="Proteomes" id="UP000035287">
    <property type="component" value="Chromosome"/>
</dbReference>
<name>A0A0G3XC55_9SPHN</name>
<evidence type="ECO:0000313" key="3">
    <source>
        <dbReference type="Proteomes" id="UP000035287"/>
    </source>
</evidence>
<evidence type="ECO:0000313" key="2">
    <source>
        <dbReference type="EMBL" id="AKM09115.1"/>
    </source>
</evidence>
<sequence length="81" mass="9084">MPAYVLIIDLLGLVLVVIGFCMAFRQDLIRRIFGWRSRPAVSARHRDDPITYILRIAGIMLMAFGVAIGGMFTFFTLFSGS</sequence>
<evidence type="ECO:0000256" key="1">
    <source>
        <dbReference type="SAM" id="Phobius"/>
    </source>
</evidence>
<dbReference type="EMBL" id="CP011770">
    <property type="protein sequence ID" value="AKM09115.1"/>
    <property type="molecule type" value="Genomic_DNA"/>
</dbReference>
<dbReference type="KEGG" id="cna:AB433_02660"/>
<gene>
    <name evidence="2" type="ORF">AB433_02660</name>
</gene>
<feature type="transmembrane region" description="Helical" evidence="1">
    <location>
        <begin position="6"/>
        <end position="24"/>
    </location>
</feature>
<keyword evidence="1" id="KW-1133">Transmembrane helix</keyword>
<feature type="transmembrane region" description="Helical" evidence="1">
    <location>
        <begin position="52"/>
        <end position="78"/>
    </location>
</feature>
<keyword evidence="3" id="KW-1185">Reference proteome</keyword>
<dbReference type="AlphaFoldDB" id="A0A0G3XC55"/>
<organism evidence="2 3">
    <name type="scientific">Croceicoccus naphthovorans</name>
    <dbReference type="NCBI Taxonomy" id="1348774"/>
    <lineage>
        <taxon>Bacteria</taxon>
        <taxon>Pseudomonadati</taxon>
        <taxon>Pseudomonadota</taxon>
        <taxon>Alphaproteobacteria</taxon>
        <taxon>Sphingomonadales</taxon>
        <taxon>Erythrobacteraceae</taxon>
        <taxon>Croceicoccus</taxon>
    </lineage>
</organism>
<accession>A0A0G3XC55</accession>
<dbReference type="PATRIC" id="fig|1348774.3.peg.560"/>
<dbReference type="STRING" id="1348774.AB433_02660"/>
<keyword evidence="1" id="KW-0472">Membrane</keyword>
<reference evidence="2 3" key="1">
    <citation type="submission" date="2015-06" db="EMBL/GenBank/DDBJ databases">
        <authorList>
            <person name="Zeng Y."/>
            <person name="Huang Y."/>
        </authorList>
    </citation>
    <scope>NUCLEOTIDE SEQUENCE [LARGE SCALE GENOMIC DNA]</scope>
    <source>
        <strain evidence="2 3">PQ-2</strain>
    </source>
</reference>